<organism evidence="2 3">
    <name type="scientific">Arthrobacter ramosus</name>
    <dbReference type="NCBI Taxonomy" id="1672"/>
    <lineage>
        <taxon>Bacteria</taxon>
        <taxon>Bacillati</taxon>
        <taxon>Actinomycetota</taxon>
        <taxon>Actinomycetes</taxon>
        <taxon>Micrococcales</taxon>
        <taxon>Micrococcaceae</taxon>
        <taxon>Arthrobacter</taxon>
    </lineage>
</organism>
<comment type="caution">
    <text evidence="2">The sequence shown here is derived from an EMBL/GenBank/DDBJ whole genome shotgun (WGS) entry which is preliminary data.</text>
</comment>
<dbReference type="Proteomes" id="UP001589702">
    <property type="component" value="Unassembled WGS sequence"/>
</dbReference>
<keyword evidence="3" id="KW-1185">Reference proteome</keyword>
<evidence type="ECO:0000256" key="1">
    <source>
        <dbReference type="SAM" id="Coils"/>
    </source>
</evidence>
<evidence type="ECO:0008006" key="4">
    <source>
        <dbReference type="Google" id="ProtNLM"/>
    </source>
</evidence>
<accession>A0ABV5XY99</accession>
<feature type="coiled-coil region" evidence="1">
    <location>
        <begin position="737"/>
        <end position="764"/>
    </location>
</feature>
<protein>
    <recommendedName>
        <fullName evidence="4">ATP-binding protein</fullName>
    </recommendedName>
</protein>
<dbReference type="EMBL" id="JBHMBC010000007">
    <property type="protein sequence ID" value="MFB9818840.1"/>
    <property type="molecule type" value="Genomic_DNA"/>
</dbReference>
<gene>
    <name evidence="2" type="ORF">ACFFP1_04915</name>
</gene>
<dbReference type="SUPFAM" id="SSF48371">
    <property type="entry name" value="ARM repeat"/>
    <property type="match status" value="1"/>
</dbReference>
<dbReference type="RefSeq" id="WP_234749177.1">
    <property type="nucleotide sequence ID" value="NZ_BAAAWN010000001.1"/>
</dbReference>
<name>A0ABV5XY99_ARTRM</name>
<evidence type="ECO:0000313" key="3">
    <source>
        <dbReference type="Proteomes" id="UP001589702"/>
    </source>
</evidence>
<proteinExistence type="predicted"/>
<sequence length="1200" mass="130654">MPEFGPFSVAPEQISGLGGANFGQFVSRLIATEAAAHGMRGTVLETTYLENIGDGGVDAGLRHAAGTSWIPAGDSAWQFKAGDLAPGRCKTELRGAARALEILQGGGQYRLVLGASLTSTKIDKRRNALIETAVELGIAGADKVIDVVTADGLARWAEQYPALAVSPVLRGIGHIGHTVDEWSRSKLHATSWVTSTSRETQIDAIRQVISGNEQLDLHVDGESGLGKTRLVLEALRGQPYEAIVIYAPAADEFPVAVLGHLQAQERSAVVVVDECDRKQHEVYSSVLHAGSAIRLLTIGEPGGNSTRSPMICLGGFDDEAMRELLRKNEPQLWPEAERVVVDVVAGNIDYALKAAKALVSRGAGSAGSLITEEDVRAFMTEQLPDGTLFLACCALALFSRFGCDADAAVELSTIASGLGFQDAELHAALTSLQRHGLLSRQGRFRSVAPHPLAVYLASRGWDQYGQRIISNLLPMLDSDLAERLFRRAAEIGELDSASSALAAMMSETGVLSSFGALGRNNNSRLLVHFAVLAPRPVADRLSSLIEASGEDELREHQSVRRDLVWTLEKLAWHSRTFETAADSLLRLALAETEQFSNNANGTWIELFGTMLPGTAAPPEARIAYLRSVAASDDARMRLLALKGAARALAIHESIMVSGEVQGGVVVERRGRPETWGDAWSYRNAAIDILGMLATDDDGEVASTAIKALIEAIHGSLEMPAVRDHLGQVLATLPRDPISQVRIEIEQLRSMFARVEAAKEVEEDEETDVRRESVEVLASKLPPEDAMERLIITANTNSWDSPVDEVTRDLIVSARAVADDGPGEVLLKLLSSGTVQAAFAAGAALSDLGMDLQRNQKKLAALFEGPNSEAVFGYLHRLADHGDTDAYDRYVDGQGLPPLEKLRLSVRGPRTERAVERVDQLVRAISVSAAARLLFAWMHEAPDDHVARYLALWLDRIDSQEDYNAAVDFAWHQLLNKERRIAQFEPLNRILVAKRSEFPDVGHQYWGWTQLAERWLNDDPIGLASLLTDLIDGGAMNPYSGSEEAQLWHQALKTAGEPAWLDVMNRIEGGSWRFSFGMDIWLASAVDLHVVEAWVGSSVGRARIVASVAPMEGNTLPPVARFLLESFSQDDRVKSALVGQFVTGSWSGNESDRISRQIAQVEGWITDHAVSQKARQWIHGLIASLEAWRVQALEREAEQHW</sequence>
<reference evidence="2 3" key="1">
    <citation type="submission" date="2024-09" db="EMBL/GenBank/DDBJ databases">
        <authorList>
            <person name="Sun Q."/>
            <person name="Mori K."/>
        </authorList>
    </citation>
    <scope>NUCLEOTIDE SEQUENCE [LARGE SCALE GENOMIC DNA]</scope>
    <source>
        <strain evidence="2 3">JCM 1334</strain>
    </source>
</reference>
<keyword evidence="1" id="KW-0175">Coiled coil</keyword>
<dbReference type="InterPro" id="IPR016024">
    <property type="entry name" value="ARM-type_fold"/>
</dbReference>
<evidence type="ECO:0000313" key="2">
    <source>
        <dbReference type="EMBL" id="MFB9818840.1"/>
    </source>
</evidence>